<name>A0A941JR53_9CHRO</name>
<gene>
    <name evidence="5" type="ORF">DSM107014_00555</name>
</gene>
<dbReference type="Pfam" id="PF04862">
    <property type="entry name" value="DUF642"/>
    <property type="match status" value="1"/>
</dbReference>
<dbReference type="SUPFAM" id="SSF51120">
    <property type="entry name" value="beta-Roll"/>
    <property type="match status" value="2"/>
</dbReference>
<dbReference type="InterPro" id="IPR018511">
    <property type="entry name" value="Hemolysin-typ_Ca-bd_CS"/>
</dbReference>
<evidence type="ECO:0000256" key="3">
    <source>
        <dbReference type="SAM" id="MobiDB-lite"/>
    </source>
</evidence>
<evidence type="ECO:0000256" key="1">
    <source>
        <dbReference type="ARBA" id="ARBA00004613"/>
    </source>
</evidence>
<dbReference type="GO" id="GO:0005509">
    <property type="term" value="F:calcium ion binding"/>
    <property type="evidence" value="ECO:0007669"/>
    <property type="project" value="InterPro"/>
</dbReference>
<dbReference type="PRINTS" id="PR00313">
    <property type="entry name" value="CABNDNGRPT"/>
</dbReference>
<dbReference type="PANTHER" id="PTHR38340:SF1">
    <property type="entry name" value="S-LAYER PROTEIN"/>
    <property type="match status" value="1"/>
</dbReference>
<dbReference type="Proteomes" id="UP000767446">
    <property type="component" value="Unassembled WGS sequence"/>
</dbReference>
<feature type="compositionally biased region" description="Acidic residues" evidence="3">
    <location>
        <begin position="219"/>
        <end position="230"/>
    </location>
</feature>
<feature type="domain" description="DUF642" evidence="4">
    <location>
        <begin position="5"/>
        <end position="188"/>
    </location>
</feature>
<proteinExistence type="predicted"/>
<dbReference type="PANTHER" id="PTHR38340">
    <property type="entry name" value="S-LAYER PROTEIN"/>
    <property type="match status" value="1"/>
</dbReference>
<dbReference type="Gene3D" id="2.150.10.10">
    <property type="entry name" value="Serralysin-like metalloprotease, C-terminal"/>
    <property type="match status" value="2"/>
</dbReference>
<evidence type="ECO:0000259" key="4">
    <source>
        <dbReference type="Pfam" id="PF04862"/>
    </source>
</evidence>
<evidence type="ECO:0000313" key="6">
    <source>
        <dbReference type="Proteomes" id="UP000767446"/>
    </source>
</evidence>
<dbReference type="PROSITE" id="PS00330">
    <property type="entry name" value="HEMOLYSIN_CALCIUM"/>
    <property type="match status" value="4"/>
</dbReference>
<dbReference type="EMBL" id="JADQBC010000002">
    <property type="protein sequence ID" value="MBR8826391.1"/>
    <property type="molecule type" value="Genomic_DNA"/>
</dbReference>
<sequence length="442" mass="46613">MAENLVQNGSFEVSIDVGTDGWAPLQAGENAIENWTIIKAPNTPTVEANTIYDIDLIRFVEGESPFWGGSEGLQSVDLNGSPGFGGVEQTIATTIGQKYSVTFDMAGNPQSPDGEKVKQIKVQAQGESEVFTFDTTGKSFEDMGWEQKVWEFTATGEETTIQFLTEVNEAEGINTDALRGPALDNVVVMPIFEFVEIQGTAEDDVIVGDDENLITPVPPEEETDEDDTDETPTNYNMIGDAGDDVLIGQEGNDLLDGGGNDDQLIGRGGNDSLDGGFGNDNLFGGEGNDDLLAGGGNDFLDGGNGDDLLDGGEGDDILTGGSGKDILVGGIGRDILTGGNSPDIFRYNDISEAGDTIIDFVPGLETIEFGAIGFGTDLVVGDLAPEQFVIGSAATDAAQRFIYDDVRGSLFFDEDGSGSAQQVFVASFVDQPLLSSTDIVVI</sequence>
<reference evidence="5" key="1">
    <citation type="submission" date="2021-02" db="EMBL/GenBank/DDBJ databases">
        <title>Metagenome analyses of Stigonema ocellatum DSM 106950, Chlorogloea purpurea SAG 13.99 and Gomphosphaeria aponina DSM 107014.</title>
        <authorList>
            <person name="Marter P."/>
            <person name="Huang S."/>
        </authorList>
    </citation>
    <scope>NUCLEOTIDE SEQUENCE</scope>
    <source>
        <strain evidence="5">JP213</strain>
    </source>
</reference>
<evidence type="ECO:0000313" key="5">
    <source>
        <dbReference type="EMBL" id="MBR8826391.1"/>
    </source>
</evidence>
<evidence type="ECO:0000256" key="2">
    <source>
        <dbReference type="ARBA" id="ARBA00022525"/>
    </source>
</evidence>
<comment type="subcellular location">
    <subcellularLocation>
        <location evidence="1">Secreted</location>
    </subcellularLocation>
</comment>
<dbReference type="NCBIfam" id="TIGR04362">
    <property type="entry name" value="choice_anch_C"/>
    <property type="match status" value="1"/>
</dbReference>
<feature type="region of interest" description="Disordered" evidence="3">
    <location>
        <begin position="211"/>
        <end position="230"/>
    </location>
</feature>
<organism evidence="5 6">
    <name type="scientific">Gomphosphaeria aponina SAG 52.96 = DSM 107014</name>
    <dbReference type="NCBI Taxonomy" id="1521640"/>
    <lineage>
        <taxon>Bacteria</taxon>
        <taxon>Bacillati</taxon>
        <taxon>Cyanobacteriota</taxon>
        <taxon>Cyanophyceae</taxon>
        <taxon>Oscillatoriophycideae</taxon>
        <taxon>Chroococcales</taxon>
        <taxon>Gomphosphaeriaceae</taxon>
        <taxon>Gomphosphaeria</taxon>
    </lineage>
</organism>
<dbReference type="InterPro" id="IPR001343">
    <property type="entry name" value="Hemolysn_Ca-bd"/>
</dbReference>
<dbReference type="Gene3D" id="2.60.120.260">
    <property type="entry name" value="Galactose-binding domain-like"/>
    <property type="match status" value="1"/>
</dbReference>
<dbReference type="InterPro" id="IPR050557">
    <property type="entry name" value="RTX_toxin/Mannuronan_C5-epim"/>
</dbReference>
<dbReference type="Pfam" id="PF00353">
    <property type="entry name" value="HemolysinCabind"/>
    <property type="match status" value="2"/>
</dbReference>
<accession>A0A941JR53</accession>
<dbReference type="InterPro" id="IPR006946">
    <property type="entry name" value="DGR2-like_dom"/>
</dbReference>
<dbReference type="InterPro" id="IPR027576">
    <property type="entry name" value="Choice_anch_C_dom"/>
</dbReference>
<keyword evidence="2" id="KW-0964">Secreted</keyword>
<protein>
    <submittedName>
        <fullName evidence="5">Choice-of-anchor C family protein</fullName>
    </submittedName>
</protein>
<dbReference type="InterPro" id="IPR011049">
    <property type="entry name" value="Serralysin-like_metalloprot_C"/>
</dbReference>
<comment type="caution">
    <text evidence="5">The sequence shown here is derived from an EMBL/GenBank/DDBJ whole genome shotgun (WGS) entry which is preliminary data.</text>
</comment>
<dbReference type="GO" id="GO:0005576">
    <property type="term" value="C:extracellular region"/>
    <property type="evidence" value="ECO:0007669"/>
    <property type="project" value="UniProtKB-SubCell"/>
</dbReference>
<dbReference type="AlphaFoldDB" id="A0A941JR53"/>